<dbReference type="Proteomes" id="UP000295636">
    <property type="component" value="Unassembled WGS sequence"/>
</dbReference>
<proteinExistence type="predicted"/>
<reference evidence="2 3" key="1">
    <citation type="submission" date="2019-03" db="EMBL/GenBank/DDBJ databases">
        <title>This is whole genome sequence of Paenibacillus sp MS74 strain.</title>
        <authorList>
            <person name="Trinh H.N."/>
        </authorList>
    </citation>
    <scope>NUCLEOTIDE SEQUENCE [LARGE SCALE GENOMIC DNA]</scope>
    <source>
        <strain evidence="2 3">MS74</strain>
    </source>
</reference>
<sequence>MNRALLTSLATVGLAQFIKAPISQMETGQWKWSTMFKTGGMPSSHSAGVTALTTYVALKRGVSSIPFALAGMFSLVVMYDAMGIRRQAGNIATEVNALEETVDQLVEQHKPAARDKKEERARLEESLGHLPVEVLGGVMLGIATGALSYLLEKPDRPNRLLRLFR</sequence>
<evidence type="ECO:0000313" key="2">
    <source>
        <dbReference type="EMBL" id="TDF96589.1"/>
    </source>
</evidence>
<evidence type="ECO:0000313" key="3">
    <source>
        <dbReference type="Proteomes" id="UP000295636"/>
    </source>
</evidence>
<dbReference type="RefSeq" id="WP_133229823.1">
    <property type="nucleotide sequence ID" value="NZ_SMRT01000007.1"/>
</dbReference>
<dbReference type="Pfam" id="PF02681">
    <property type="entry name" value="DUF212"/>
    <property type="match status" value="1"/>
</dbReference>
<keyword evidence="1" id="KW-0472">Membrane</keyword>
<keyword evidence="1" id="KW-0812">Transmembrane</keyword>
<keyword evidence="3" id="KW-1185">Reference proteome</keyword>
<keyword evidence="1" id="KW-1133">Transmembrane helix</keyword>
<dbReference type="PANTHER" id="PTHR31446:SF29">
    <property type="entry name" value="ACID PHOSPHATASE_VANADIUM-DEPENDENT HALOPEROXIDASE-RELATED PROTEIN"/>
    <property type="match status" value="1"/>
</dbReference>
<dbReference type="EMBL" id="SMRT01000007">
    <property type="protein sequence ID" value="TDF96589.1"/>
    <property type="molecule type" value="Genomic_DNA"/>
</dbReference>
<name>A0A4R5KLX1_9BACL</name>
<feature type="transmembrane region" description="Helical" evidence="1">
    <location>
        <begin position="61"/>
        <end position="79"/>
    </location>
</feature>
<feature type="transmembrane region" description="Helical" evidence="1">
    <location>
        <begin position="130"/>
        <end position="151"/>
    </location>
</feature>
<comment type="caution">
    <text evidence="2">The sequence shown here is derived from an EMBL/GenBank/DDBJ whole genome shotgun (WGS) entry which is preliminary data.</text>
</comment>
<accession>A0A4R5KLX1</accession>
<dbReference type="OrthoDB" id="9792681at2"/>
<evidence type="ECO:0000256" key="1">
    <source>
        <dbReference type="SAM" id="Phobius"/>
    </source>
</evidence>
<gene>
    <name evidence="2" type="ORF">E1757_15945</name>
</gene>
<organism evidence="2 3">
    <name type="scientific">Paenibacillus piri</name>
    <dbReference type="NCBI Taxonomy" id="2547395"/>
    <lineage>
        <taxon>Bacteria</taxon>
        <taxon>Bacillati</taxon>
        <taxon>Bacillota</taxon>
        <taxon>Bacilli</taxon>
        <taxon>Bacillales</taxon>
        <taxon>Paenibacillaceae</taxon>
        <taxon>Paenibacillus</taxon>
    </lineage>
</organism>
<dbReference type="InterPro" id="IPR003832">
    <property type="entry name" value="DUF212"/>
</dbReference>
<dbReference type="PANTHER" id="PTHR31446">
    <property type="entry name" value="ACID PHOSPHATASE/VANADIUM-DEPENDENT HALOPEROXIDASE-RELATED PROTEIN"/>
    <property type="match status" value="1"/>
</dbReference>
<protein>
    <submittedName>
        <fullName evidence="2">Divergent PAP2 family protein</fullName>
    </submittedName>
</protein>
<dbReference type="AlphaFoldDB" id="A0A4R5KLX1"/>